<evidence type="ECO:0000313" key="3">
    <source>
        <dbReference type="EMBL" id="CAB4769795.1"/>
    </source>
</evidence>
<organism evidence="3">
    <name type="scientific">freshwater metagenome</name>
    <dbReference type="NCBI Taxonomy" id="449393"/>
    <lineage>
        <taxon>unclassified sequences</taxon>
        <taxon>metagenomes</taxon>
        <taxon>ecological metagenomes</taxon>
    </lineage>
</organism>
<reference evidence="3" key="1">
    <citation type="submission" date="2020-05" db="EMBL/GenBank/DDBJ databases">
        <authorList>
            <person name="Chiriac C."/>
            <person name="Salcher M."/>
            <person name="Ghai R."/>
            <person name="Kavagutti S V."/>
        </authorList>
    </citation>
    <scope>NUCLEOTIDE SEQUENCE</scope>
</reference>
<evidence type="ECO:0000259" key="2">
    <source>
        <dbReference type="Pfam" id="PF22552"/>
    </source>
</evidence>
<name>A0A6J6VG33_9ZZZZ</name>
<proteinExistence type="predicted"/>
<gene>
    <name evidence="3" type="ORF">UFOPK2761_03320</name>
</gene>
<evidence type="ECO:0000259" key="1">
    <source>
        <dbReference type="Pfam" id="PF22551"/>
    </source>
</evidence>
<accession>A0A6J6VG33</accession>
<dbReference type="InterPro" id="IPR054344">
    <property type="entry name" value="TY-Chap_N"/>
</dbReference>
<dbReference type="Pfam" id="PF22552">
    <property type="entry name" value="TY-Chap3"/>
    <property type="match status" value="1"/>
</dbReference>
<feature type="domain" description="TY-Chap N-terminal" evidence="2">
    <location>
        <begin position="16"/>
        <end position="146"/>
    </location>
</feature>
<dbReference type="Pfam" id="PF22551">
    <property type="entry name" value="TY-Chap1"/>
    <property type="match status" value="1"/>
</dbReference>
<protein>
    <submittedName>
        <fullName evidence="3">Unannotated protein</fullName>
    </submittedName>
</protein>
<dbReference type="EMBL" id="CAEZYQ010000045">
    <property type="protein sequence ID" value="CAB4769795.1"/>
    <property type="molecule type" value="Genomic_DNA"/>
</dbReference>
<dbReference type="AlphaFoldDB" id="A0A6J6VG33"/>
<dbReference type="InterPro" id="IPR054343">
    <property type="entry name" value="TY-Chap_M"/>
</dbReference>
<feature type="domain" description="TY-Chap central" evidence="1">
    <location>
        <begin position="191"/>
        <end position="322"/>
    </location>
</feature>
<sequence>MGVEGSGTSAVPGVEEAWRELRRRLADHAAGMEPRETLVVSAQVAATEDGPAPYVMVSSPAGGADGWRLEAVSNGYLDSGHRLDEAAEEALCALGWSPPTYLPGEEGADGSANWHLDLPAHDLERAAWLLVRTLREVYGVVHPAFLDSSALDLDGLRARRPLPPRPRETRDPAERRAAVDALPVVRPDDAEHLARLVRETVAALGEEVDDDEDGDLLWTCGEASVAYVHVDEERPAVHLFSVLVVDGTLPDGGLAALDLVSGRLPWLAVRLAGDRLVVHHELCAMPFVPQHLVAWLARLAVEIDDVATEAAVLMGGRRFLEDEPAEAPAPSRAEVELDEQLAVVAELLVDGPVQPRVVAAVFGHDRGALVRRLVGLRQGRLAVLSDDLDGLLDALRAGLRWIVDEPDRVADARRRARRRVAPRPTVQSLLIGDEPDLFESDAG</sequence>